<evidence type="ECO:0000256" key="4">
    <source>
        <dbReference type="ARBA" id="ARBA00022519"/>
    </source>
</evidence>
<comment type="similarity">
    <text evidence="12 14">Belongs to the fluoride channel Fluc/FEX (TC 1.A.43) family.</text>
</comment>
<evidence type="ECO:0000256" key="10">
    <source>
        <dbReference type="ARBA" id="ARBA00023136"/>
    </source>
</evidence>
<keyword evidence="10 14" id="KW-0472">Membrane</keyword>
<dbReference type="GO" id="GO:0046872">
    <property type="term" value="F:metal ion binding"/>
    <property type="evidence" value="ECO:0007669"/>
    <property type="project" value="UniProtKB-KW"/>
</dbReference>
<evidence type="ECO:0000256" key="5">
    <source>
        <dbReference type="ARBA" id="ARBA00022692"/>
    </source>
</evidence>
<dbReference type="PANTHER" id="PTHR28259">
    <property type="entry name" value="FLUORIDE EXPORT PROTEIN 1-RELATED"/>
    <property type="match status" value="1"/>
</dbReference>
<name>A0A7W6D607_9HYPH</name>
<evidence type="ECO:0000256" key="12">
    <source>
        <dbReference type="ARBA" id="ARBA00035120"/>
    </source>
</evidence>
<evidence type="ECO:0000256" key="2">
    <source>
        <dbReference type="ARBA" id="ARBA00022448"/>
    </source>
</evidence>
<comment type="subcellular location">
    <subcellularLocation>
        <location evidence="1 14">Cell membrane</location>
        <topology evidence="1 14">Multi-pass membrane protein</topology>
    </subcellularLocation>
</comment>
<feature type="binding site" evidence="14">
    <location>
        <position position="82"/>
    </location>
    <ligand>
        <name>Na(+)</name>
        <dbReference type="ChEBI" id="CHEBI:29101"/>
        <note>structural</note>
    </ligand>
</feature>
<dbReference type="GO" id="GO:0005886">
    <property type="term" value="C:plasma membrane"/>
    <property type="evidence" value="ECO:0007669"/>
    <property type="project" value="UniProtKB-SubCell"/>
</dbReference>
<feature type="transmembrane region" description="Helical" evidence="14">
    <location>
        <begin position="9"/>
        <end position="34"/>
    </location>
</feature>
<comment type="catalytic activity">
    <reaction evidence="13">
        <text>fluoride(in) = fluoride(out)</text>
        <dbReference type="Rhea" id="RHEA:76159"/>
        <dbReference type="ChEBI" id="CHEBI:17051"/>
    </reaction>
    <physiologicalReaction direction="left-to-right" evidence="13">
        <dbReference type="Rhea" id="RHEA:76160"/>
    </physiologicalReaction>
</comment>
<keyword evidence="8 14" id="KW-0915">Sodium</keyword>
<keyword evidence="3 14" id="KW-1003">Cell membrane</keyword>
<dbReference type="Proteomes" id="UP000528964">
    <property type="component" value="Unassembled WGS sequence"/>
</dbReference>
<evidence type="ECO:0000256" key="7">
    <source>
        <dbReference type="ARBA" id="ARBA00022989"/>
    </source>
</evidence>
<proteinExistence type="inferred from homology"/>
<dbReference type="EMBL" id="JACIDR010000003">
    <property type="protein sequence ID" value="MBB3973768.1"/>
    <property type="molecule type" value="Genomic_DNA"/>
</dbReference>
<dbReference type="AlphaFoldDB" id="A0A7W6D607"/>
<evidence type="ECO:0000256" key="6">
    <source>
        <dbReference type="ARBA" id="ARBA00022723"/>
    </source>
</evidence>
<evidence type="ECO:0000313" key="15">
    <source>
        <dbReference type="EMBL" id="MBB3973768.1"/>
    </source>
</evidence>
<sequence>MFRMNASDFLWVGVGGGIGSLLRWQVGALIGRWIDAPFKFGTFFVNVSGAFVIAYISALLAIGWEERFGTLISSLVLTGVLGGYTTFSTMQLDAVQMTEGGRSALALVYLVTSVGAGLLAAAAGVMLAHA</sequence>
<feature type="transmembrane region" description="Helical" evidence="14">
    <location>
        <begin position="107"/>
        <end position="128"/>
    </location>
</feature>
<dbReference type="GO" id="GO:0140114">
    <property type="term" value="P:cellular detoxification of fluoride"/>
    <property type="evidence" value="ECO:0007669"/>
    <property type="project" value="UniProtKB-UniRule"/>
</dbReference>
<keyword evidence="16" id="KW-1185">Reference proteome</keyword>
<evidence type="ECO:0000256" key="13">
    <source>
        <dbReference type="ARBA" id="ARBA00035585"/>
    </source>
</evidence>
<gene>
    <name evidence="14" type="primary">fluC</name>
    <name evidence="14" type="synonym">crcB</name>
    <name evidence="15" type="ORF">GGR24_002438</name>
</gene>
<evidence type="ECO:0000256" key="1">
    <source>
        <dbReference type="ARBA" id="ARBA00004651"/>
    </source>
</evidence>
<keyword evidence="2 14" id="KW-0813">Transport</keyword>
<keyword evidence="11 14" id="KW-0407">Ion channel</keyword>
<dbReference type="GO" id="GO:0062054">
    <property type="term" value="F:fluoride channel activity"/>
    <property type="evidence" value="ECO:0007669"/>
    <property type="project" value="UniProtKB-UniRule"/>
</dbReference>
<reference evidence="15 16" key="1">
    <citation type="submission" date="2020-08" db="EMBL/GenBank/DDBJ databases">
        <title>Genomic Encyclopedia of Type Strains, Phase IV (KMG-IV): sequencing the most valuable type-strain genomes for metagenomic binning, comparative biology and taxonomic classification.</title>
        <authorList>
            <person name="Goeker M."/>
        </authorList>
    </citation>
    <scope>NUCLEOTIDE SEQUENCE [LARGE SCALE GENOMIC DNA]</scope>
    <source>
        <strain evidence="15 16">DSM 25481</strain>
    </source>
</reference>
<dbReference type="HAMAP" id="MF_00454">
    <property type="entry name" value="FluC"/>
    <property type="match status" value="1"/>
</dbReference>
<keyword evidence="9 14" id="KW-0406">Ion transport</keyword>
<evidence type="ECO:0000256" key="8">
    <source>
        <dbReference type="ARBA" id="ARBA00023053"/>
    </source>
</evidence>
<feature type="transmembrane region" description="Helical" evidence="14">
    <location>
        <begin position="68"/>
        <end position="87"/>
    </location>
</feature>
<dbReference type="InterPro" id="IPR003691">
    <property type="entry name" value="FluC"/>
</dbReference>
<evidence type="ECO:0000313" key="16">
    <source>
        <dbReference type="Proteomes" id="UP000528964"/>
    </source>
</evidence>
<feature type="binding site" evidence="14">
    <location>
        <position position="85"/>
    </location>
    <ligand>
        <name>Na(+)</name>
        <dbReference type="ChEBI" id="CHEBI:29101"/>
        <note>structural</note>
    </ligand>
</feature>
<evidence type="ECO:0000256" key="14">
    <source>
        <dbReference type="HAMAP-Rule" id="MF_00454"/>
    </source>
</evidence>
<evidence type="ECO:0000256" key="9">
    <source>
        <dbReference type="ARBA" id="ARBA00023065"/>
    </source>
</evidence>
<keyword evidence="5 14" id="KW-0812">Transmembrane</keyword>
<dbReference type="PANTHER" id="PTHR28259:SF18">
    <property type="entry name" value="FLUORIDE-SPECIFIC ION CHANNEL FLUC"/>
    <property type="match status" value="1"/>
</dbReference>
<evidence type="ECO:0000256" key="11">
    <source>
        <dbReference type="ARBA" id="ARBA00023303"/>
    </source>
</evidence>
<keyword evidence="6 14" id="KW-0479">Metal-binding</keyword>
<feature type="transmembrane region" description="Helical" evidence="14">
    <location>
        <begin position="40"/>
        <end position="61"/>
    </location>
</feature>
<comment type="activity regulation">
    <text evidence="14">Na(+) is not transported, but it plays an essential structural role and its presence is essential for fluoride channel function.</text>
</comment>
<accession>A0A7W6D607</accession>
<keyword evidence="4" id="KW-0997">Cell inner membrane</keyword>
<comment type="caution">
    <text evidence="15">The sequence shown here is derived from an EMBL/GenBank/DDBJ whole genome shotgun (WGS) entry which is preliminary data.</text>
</comment>
<dbReference type="Pfam" id="PF02537">
    <property type="entry name" value="CRCB"/>
    <property type="match status" value="1"/>
</dbReference>
<organism evidence="15 16">
    <name type="scientific">Hansschlegelia beijingensis</name>
    <dbReference type="NCBI Taxonomy" id="1133344"/>
    <lineage>
        <taxon>Bacteria</taxon>
        <taxon>Pseudomonadati</taxon>
        <taxon>Pseudomonadota</taxon>
        <taxon>Alphaproteobacteria</taxon>
        <taxon>Hyphomicrobiales</taxon>
        <taxon>Methylopilaceae</taxon>
        <taxon>Hansschlegelia</taxon>
    </lineage>
</organism>
<evidence type="ECO:0000256" key="3">
    <source>
        <dbReference type="ARBA" id="ARBA00022475"/>
    </source>
</evidence>
<comment type="function">
    <text evidence="14">Fluoride-specific ion channel. Important for reducing fluoride concentration in the cell, thus reducing its toxicity.</text>
</comment>
<protein>
    <recommendedName>
        <fullName evidence="14">Fluoride-specific ion channel FluC</fullName>
    </recommendedName>
</protein>
<keyword evidence="7 14" id="KW-1133">Transmembrane helix</keyword>